<evidence type="ECO:0000313" key="2">
    <source>
        <dbReference type="Proteomes" id="UP000192923"/>
    </source>
</evidence>
<dbReference type="InterPro" id="IPR014054">
    <property type="entry name" value="Phage_regulatory_Rha"/>
</dbReference>
<gene>
    <name evidence="1" type="ORF">SAMN02949497_1912</name>
</gene>
<organism evidence="1 2">
    <name type="scientific">Methylomagnum ishizawai</name>
    <dbReference type="NCBI Taxonomy" id="1760988"/>
    <lineage>
        <taxon>Bacteria</taxon>
        <taxon>Pseudomonadati</taxon>
        <taxon>Pseudomonadota</taxon>
        <taxon>Gammaproteobacteria</taxon>
        <taxon>Methylococcales</taxon>
        <taxon>Methylococcaceae</taxon>
        <taxon>Methylomagnum</taxon>
    </lineage>
</organism>
<accession>A0A1Y6CW53</accession>
<dbReference type="AlphaFoldDB" id="A0A1Y6CW53"/>
<dbReference type="OrthoDB" id="79831at2"/>
<reference evidence="1 2" key="1">
    <citation type="submission" date="2016-12" db="EMBL/GenBank/DDBJ databases">
        <authorList>
            <person name="Song W.-J."/>
            <person name="Kurnit D.M."/>
        </authorList>
    </citation>
    <scope>NUCLEOTIDE SEQUENCE [LARGE SCALE GENOMIC DNA]</scope>
    <source>
        <strain evidence="1 2">175</strain>
    </source>
</reference>
<dbReference type="STRING" id="1760988.SAMN02949497_1912"/>
<dbReference type="RefSeq" id="WP_085212091.1">
    <property type="nucleotide sequence ID" value="NZ_FXAM01000001.1"/>
</dbReference>
<protein>
    <submittedName>
        <fullName evidence="1">Phage regulatory protein, rha family</fullName>
    </submittedName>
</protein>
<evidence type="ECO:0000313" key="1">
    <source>
        <dbReference type="EMBL" id="SMF94591.1"/>
    </source>
</evidence>
<sequence length="185" mass="20297">MANQPNRAQNPPVVSMSSREIAELCGKRHDNVMADCRKMLVELYGEAGLLNFQDTHTNPQNSQTYPVFILPKRETLILVSGYSIKVRARIIDRLTELEQAILIPPISIPTRSRLLLTLEEGRVVESRPVPPDAVPVSAQLLMDLCATVNTLDVIAGQAMALVGELRTVTGLTLHGKVRDRGVGHG</sequence>
<keyword evidence="2" id="KW-1185">Reference proteome</keyword>
<proteinExistence type="predicted"/>
<dbReference type="Pfam" id="PF09669">
    <property type="entry name" value="Phage_pRha"/>
    <property type="match status" value="1"/>
</dbReference>
<dbReference type="Proteomes" id="UP000192923">
    <property type="component" value="Unassembled WGS sequence"/>
</dbReference>
<name>A0A1Y6CW53_9GAMM</name>
<dbReference type="EMBL" id="FXAM01000001">
    <property type="protein sequence ID" value="SMF94591.1"/>
    <property type="molecule type" value="Genomic_DNA"/>
</dbReference>